<dbReference type="OrthoDB" id="4031556at2"/>
<dbReference type="SUPFAM" id="SSF140959">
    <property type="entry name" value="Indolic compounds 2,3-dioxygenase-like"/>
    <property type="match status" value="1"/>
</dbReference>
<dbReference type="InterPro" id="IPR037217">
    <property type="entry name" value="Trp/Indoleamine_2_3_dOase-like"/>
</dbReference>
<comment type="caution">
    <text evidence="2">The sequence shown here is derived from an EMBL/GenBank/DDBJ whole genome shotgun (WGS) entry which is preliminary data.</text>
</comment>
<accession>A0A0F2T520</accession>
<dbReference type="PATRIC" id="fig|359131.3.peg.1253"/>
<dbReference type="RefSeq" id="WP_045704402.1">
    <property type="nucleotide sequence ID" value="NZ_JZKH01000121.1"/>
</dbReference>
<dbReference type="GO" id="GO:0020037">
    <property type="term" value="F:heme binding"/>
    <property type="evidence" value="ECO:0007669"/>
    <property type="project" value="InterPro"/>
</dbReference>
<name>A0A0F2T520_STRR3</name>
<organism evidence="2 3">
    <name type="scientific">Streptomyces rubellomurinus (strain ATCC 31215)</name>
    <dbReference type="NCBI Taxonomy" id="359131"/>
    <lineage>
        <taxon>Bacteria</taxon>
        <taxon>Bacillati</taxon>
        <taxon>Actinomycetota</taxon>
        <taxon>Actinomycetes</taxon>
        <taxon>Kitasatosporales</taxon>
        <taxon>Streptomycetaceae</taxon>
        <taxon>Streptomyces</taxon>
    </lineage>
</organism>
<feature type="region of interest" description="Disordered" evidence="1">
    <location>
        <begin position="1"/>
        <end position="24"/>
    </location>
</feature>
<dbReference type="Proteomes" id="UP000033699">
    <property type="component" value="Unassembled WGS sequence"/>
</dbReference>
<dbReference type="GO" id="GO:0019441">
    <property type="term" value="P:L-tryptophan catabolic process to kynurenine"/>
    <property type="evidence" value="ECO:0007669"/>
    <property type="project" value="InterPro"/>
</dbReference>
<dbReference type="GO" id="GO:0046872">
    <property type="term" value="F:metal ion binding"/>
    <property type="evidence" value="ECO:0007669"/>
    <property type="project" value="InterPro"/>
</dbReference>
<dbReference type="AlphaFoldDB" id="A0A0F2T520"/>
<sequence length="283" mass="31713">MSKRSATGRPGAARQSMNPEEDERLLVYEYDRGSNYEEDTRLTTALSALLPENELVHPDQRLFQTVHLITEFAWCEMHFEMRRAIDLMRAGDQLMAAQVLERAADVGDIPLTVLTVLVEHLPQRSLLAMRATFPENTTGLDSPGARNLRRAAVPLWQEFMDALHRAGLTTEDLIEAQGRLAAPAEEDRAAAELALVRKAMLRLDGAVVYWKQRHLRMVWSQLGGHPESRHGIDEAECPGMPTSLRGQSISALRAMSERTLFPALWDSVDATYRKTVPVGGTSW</sequence>
<gene>
    <name evidence="2" type="ORF">VM95_34185</name>
</gene>
<reference evidence="2 3" key="1">
    <citation type="submission" date="2015-02" db="EMBL/GenBank/DDBJ databases">
        <authorList>
            <person name="Ju K.-S."/>
            <person name="Doroghazi J.R."/>
            <person name="Metcalf W."/>
        </authorList>
    </citation>
    <scope>NUCLEOTIDE SEQUENCE [LARGE SCALE GENOMIC DNA]</scope>
    <source>
        <strain evidence="2 3">ATCC 31215</strain>
    </source>
</reference>
<evidence type="ECO:0000313" key="3">
    <source>
        <dbReference type="Proteomes" id="UP000033699"/>
    </source>
</evidence>
<keyword evidence="3" id="KW-1185">Reference proteome</keyword>
<evidence type="ECO:0000313" key="2">
    <source>
        <dbReference type="EMBL" id="KJS58298.1"/>
    </source>
</evidence>
<dbReference type="EMBL" id="JZKH01000121">
    <property type="protein sequence ID" value="KJS58298.1"/>
    <property type="molecule type" value="Genomic_DNA"/>
</dbReference>
<evidence type="ECO:0000256" key="1">
    <source>
        <dbReference type="SAM" id="MobiDB-lite"/>
    </source>
</evidence>
<protein>
    <recommendedName>
        <fullName evidence="4">Tryptophan 2,3-dioxygenase</fullName>
    </recommendedName>
</protein>
<proteinExistence type="predicted"/>
<dbReference type="Gene3D" id="1.20.58.480">
    <property type="match status" value="1"/>
</dbReference>
<evidence type="ECO:0008006" key="4">
    <source>
        <dbReference type="Google" id="ProtNLM"/>
    </source>
</evidence>